<name>A0A813FRS7_POLGL</name>
<evidence type="ECO:0000259" key="1">
    <source>
        <dbReference type="Pfam" id="PF13472"/>
    </source>
</evidence>
<feature type="non-terminal residue" evidence="2">
    <location>
        <position position="1"/>
    </location>
</feature>
<dbReference type="OrthoDB" id="2016540at2759"/>
<dbReference type="InterPro" id="IPR051532">
    <property type="entry name" value="Ester_Hydrolysis_Enzymes"/>
</dbReference>
<dbReference type="PANTHER" id="PTHR30383">
    <property type="entry name" value="THIOESTERASE 1/PROTEASE 1/LYSOPHOSPHOLIPASE L1"/>
    <property type="match status" value="1"/>
</dbReference>
<dbReference type="AlphaFoldDB" id="A0A813FRS7"/>
<sequence>DFRAALESSSGGRGLERLFANAVTHGLSFELPDLDGAKDVPLGEACTAMHAAIDAVSLNYIKWQSKQDHFLGLPNMFAGLCCNTWGRALADLSFVEAYALGMRSVDERAAKMAFPLDTAYMQVLPQPSGSQRILLTMPVADISKLLKALPASKFDLPHISEMRTHAFRVPLPGAVIDRLSPAVETHHLFARIACIGDSIAACGYPKFLQALFDRADIRVQVRNFGVAGATALKFSEKSYWDEDKLAAAREWRPHFVVANFGSNDSKTSNWDADSFEKDYLELCLEFLDRLPRPMVLLATPPPLYSGAELEDFSPEVVNSGLVGAAVERVAVAAERAINAPMEAKAKRARSVVPAGLLARTAMVDVFSALGGAELKRSSYFAEDGVHPNERGTRLLALTVFADLRQLVARDLRQRADAASVVPEDPLGL</sequence>
<dbReference type="EMBL" id="CAJNNV010025955">
    <property type="protein sequence ID" value="CAE8616768.1"/>
    <property type="molecule type" value="Genomic_DNA"/>
</dbReference>
<evidence type="ECO:0000313" key="2">
    <source>
        <dbReference type="EMBL" id="CAE8616768.1"/>
    </source>
</evidence>
<keyword evidence="3" id="KW-1185">Reference proteome</keyword>
<evidence type="ECO:0000313" key="3">
    <source>
        <dbReference type="Proteomes" id="UP000654075"/>
    </source>
</evidence>
<comment type="caution">
    <text evidence="2">The sequence shown here is derived from an EMBL/GenBank/DDBJ whole genome shotgun (WGS) entry which is preliminary data.</text>
</comment>
<dbReference type="PANTHER" id="PTHR30383:SF5">
    <property type="entry name" value="SGNH HYDROLASE-TYPE ESTERASE DOMAIN-CONTAINING PROTEIN"/>
    <property type="match status" value="1"/>
</dbReference>
<feature type="domain" description="SGNH hydrolase-type esterase" evidence="1">
    <location>
        <begin position="194"/>
        <end position="393"/>
    </location>
</feature>
<dbReference type="Gene3D" id="3.40.50.1110">
    <property type="entry name" value="SGNH hydrolase"/>
    <property type="match status" value="1"/>
</dbReference>
<reference evidence="2" key="1">
    <citation type="submission" date="2021-02" db="EMBL/GenBank/DDBJ databases">
        <authorList>
            <person name="Dougan E. K."/>
            <person name="Rhodes N."/>
            <person name="Thang M."/>
            <person name="Chan C."/>
        </authorList>
    </citation>
    <scope>NUCLEOTIDE SEQUENCE</scope>
</reference>
<protein>
    <recommendedName>
        <fullName evidence="1">SGNH hydrolase-type esterase domain-containing protein</fullName>
    </recommendedName>
</protein>
<proteinExistence type="predicted"/>
<dbReference type="GO" id="GO:0004622">
    <property type="term" value="F:phosphatidylcholine lysophospholipase activity"/>
    <property type="evidence" value="ECO:0007669"/>
    <property type="project" value="TreeGrafter"/>
</dbReference>
<dbReference type="InterPro" id="IPR013830">
    <property type="entry name" value="SGNH_hydro"/>
</dbReference>
<dbReference type="Proteomes" id="UP000654075">
    <property type="component" value="Unassembled WGS sequence"/>
</dbReference>
<dbReference type="Pfam" id="PF13472">
    <property type="entry name" value="Lipase_GDSL_2"/>
    <property type="match status" value="1"/>
</dbReference>
<gene>
    <name evidence="2" type="ORF">PGLA1383_LOCUS34437</name>
</gene>
<organism evidence="2 3">
    <name type="scientific">Polarella glacialis</name>
    <name type="common">Dinoflagellate</name>
    <dbReference type="NCBI Taxonomy" id="89957"/>
    <lineage>
        <taxon>Eukaryota</taxon>
        <taxon>Sar</taxon>
        <taxon>Alveolata</taxon>
        <taxon>Dinophyceae</taxon>
        <taxon>Suessiales</taxon>
        <taxon>Suessiaceae</taxon>
        <taxon>Polarella</taxon>
    </lineage>
</organism>
<dbReference type="InterPro" id="IPR036514">
    <property type="entry name" value="SGNH_hydro_sf"/>
</dbReference>
<accession>A0A813FRS7</accession>
<dbReference type="SUPFAM" id="SSF52266">
    <property type="entry name" value="SGNH hydrolase"/>
    <property type="match status" value="1"/>
</dbReference>